<evidence type="ECO:0008006" key="4">
    <source>
        <dbReference type="Google" id="ProtNLM"/>
    </source>
</evidence>
<dbReference type="EMBL" id="WWCJ01000004">
    <property type="protein sequence ID" value="MYN01742.1"/>
    <property type="molecule type" value="Genomic_DNA"/>
</dbReference>
<evidence type="ECO:0000313" key="2">
    <source>
        <dbReference type="EMBL" id="MYN01742.1"/>
    </source>
</evidence>
<dbReference type="Proteomes" id="UP000448575">
    <property type="component" value="Unassembled WGS sequence"/>
</dbReference>
<evidence type="ECO:0000313" key="3">
    <source>
        <dbReference type="Proteomes" id="UP000448575"/>
    </source>
</evidence>
<keyword evidence="1" id="KW-0732">Signal</keyword>
<reference evidence="2 3" key="1">
    <citation type="submission" date="2019-12" db="EMBL/GenBank/DDBJ databases">
        <title>Novel species isolated from a subtropical stream in China.</title>
        <authorList>
            <person name="Lu H."/>
        </authorList>
    </citation>
    <scope>NUCLEOTIDE SEQUENCE [LARGE SCALE GENOMIC DNA]</scope>
    <source>
        <strain evidence="2 3">DS3</strain>
    </source>
</reference>
<proteinExistence type="predicted"/>
<comment type="caution">
    <text evidence="2">The sequence shown here is derived from an EMBL/GenBank/DDBJ whole genome shotgun (WGS) entry which is preliminary data.</text>
</comment>
<keyword evidence="3" id="KW-1185">Reference proteome</keyword>
<organism evidence="2 3">
    <name type="scientific">Pseudoduganella guangdongensis</name>
    <dbReference type="NCBI Taxonomy" id="2692179"/>
    <lineage>
        <taxon>Bacteria</taxon>
        <taxon>Pseudomonadati</taxon>
        <taxon>Pseudomonadota</taxon>
        <taxon>Betaproteobacteria</taxon>
        <taxon>Burkholderiales</taxon>
        <taxon>Oxalobacteraceae</taxon>
        <taxon>Telluria group</taxon>
        <taxon>Pseudoduganella</taxon>
    </lineage>
</organism>
<gene>
    <name evidence="2" type="ORF">GTP41_06475</name>
</gene>
<sequence length="234" mass="25747">MLPEFVMKLSLPILLSFCAASAGAAQLTETETRWLQAGAPVLAYAKQELNLPIDIIVQPQAGPNDVPLAMGFADGRCKLVFSMRGNPQAEEVLAGVPAAQQKVLIEAMTAHEVGHCWRQAHGSWHAVPAGFVEGSLQQLASPELQELSKQIRDTRREEAFADLVALAWTQRANAAQYPQVHAWLMQVRQPVEHGSHNTRAWLQLARSATVFDSERNPFEQARALWAQGLLKDGQ</sequence>
<protein>
    <recommendedName>
        <fullName evidence="4">Peptidase</fullName>
    </recommendedName>
</protein>
<dbReference type="AlphaFoldDB" id="A0A6N9HF84"/>
<feature type="chain" id="PRO_5026683573" description="Peptidase" evidence="1">
    <location>
        <begin position="25"/>
        <end position="234"/>
    </location>
</feature>
<accession>A0A6N9HF84</accession>
<feature type="signal peptide" evidence="1">
    <location>
        <begin position="1"/>
        <end position="24"/>
    </location>
</feature>
<name>A0A6N9HF84_9BURK</name>
<evidence type="ECO:0000256" key="1">
    <source>
        <dbReference type="SAM" id="SignalP"/>
    </source>
</evidence>